<dbReference type="KEGG" id="cci:CC1G_06925"/>
<gene>
    <name evidence="7" type="ORF">CC1G_06925</name>
</gene>
<evidence type="ECO:0000313" key="8">
    <source>
        <dbReference type="Proteomes" id="UP000001861"/>
    </source>
</evidence>
<organism evidence="7 8">
    <name type="scientific">Coprinopsis cinerea (strain Okayama-7 / 130 / ATCC MYA-4618 / FGSC 9003)</name>
    <name type="common">Inky cap fungus</name>
    <name type="synonym">Hormographiella aspergillata</name>
    <dbReference type="NCBI Taxonomy" id="240176"/>
    <lineage>
        <taxon>Eukaryota</taxon>
        <taxon>Fungi</taxon>
        <taxon>Dikarya</taxon>
        <taxon>Basidiomycota</taxon>
        <taxon>Agaricomycotina</taxon>
        <taxon>Agaricomycetes</taxon>
        <taxon>Agaricomycetidae</taxon>
        <taxon>Agaricales</taxon>
        <taxon>Agaricineae</taxon>
        <taxon>Psathyrellaceae</taxon>
        <taxon>Coprinopsis</taxon>
    </lineage>
</organism>
<dbReference type="OrthoDB" id="3231000at2759"/>
<keyword evidence="4 6" id="KW-0472">Membrane</keyword>
<dbReference type="PANTHER" id="PTHR46494">
    <property type="entry name" value="CORA FAMILY METAL ION TRANSPORTER (EUROFUNG)"/>
    <property type="match status" value="1"/>
</dbReference>
<evidence type="ECO:0000256" key="3">
    <source>
        <dbReference type="ARBA" id="ARBA00022989"/>
    </source>
</evidence>
<keyword evidence="8" id="KW-1185">Reference proteome</keyword>
<feature type="compositionally biased region" description="Polar residues" evidence="5">
    <location>
        <begin position="1"/>
        <end position="17"/>
    </location>
</feature>
<feature type="transmembrane region" description="Helical" evidence="6">
    <location>
        <begin position="515"/>
        <end position="535"/>
    </location>
</feature>
<dbReference type="GO" id="GO:0015087">
    <property type="term" value="F:cobalt ion transmembrane transporter activity"/>
    <property type="evidence" value="ECO:0007669"/>
    <property type="project" value="TreeGrafter"/>
</dbReference>
<feature type="region of interest" description="Disordered" evidence="5">
    <location>
        <begin position="569"/>
        <end position="590"/>
    </location>
</feature>
<dbReference type="VEuPathDB" id="FungiDB:CC1G_06925"/>
<dbReference type="Proteomes" id="UP000001861">
    <property type="component" value="Unassembled WGS sequence"/>
</dbReference>
<proteinExistence type="predicted"/>
<keyword evidence="2 6" id="KW-0812">Transmembrane</keyword>
<dbReference type="eggNOG" id="ENOG502SM33">
    <property type="taxonomic scope" value="Eukaryota"/>
</dbReference>
<evidence type="ECO:0000256" key="6">
    <source>
        <dbReference type="SAM" id="Phobius"/>
    </source>
</evidence>
<dbReference type="InParanoid" id="A8NZP8"/>
<dbReference type="GO" id="GO:0050897">
    <property type="term" value="F:cobalt ion binding"/>
    <property type="evidence" value="ECO:0007669"/>
    <property type="project" value="TreeGrafter"/>
</dbReference>
<evidence type="ECO:0000256" key="4">
    <source>
        <dbReference type="ARBA" id="ARBA00023136"/>
    </source>
</evidence>
<keyword evidence="3 6" id="KW-1133">Transmembrane helix</keyword>
<evidence type="ECO:0000256" key="1">
    <source>
        <dbReference type="ARBA" id="ARBA00004651"/>
    </source>
</evidence>
<dbReference type="Gene3D" id="1.20.58.340">
    <property type="entry name" value="Magnesium transport protein CorA, transmembrane region"/>
    <property type="match status" value="1"/>
</dbReference>
<comment type="caution">
    <text evidence="7">The sequence shown here is derived from an EMBL/GenBank/DDBJ whole genome shotgun (WGS) entry which is preliminary data.</text>
</comment>
<dbReference type="SUPFAM" id="SSF144083">
    <property type="entry name" value="Magnesium transport protein CorA, transmembrane region"/>
    <property type="match status" value="1"/>
</dbReference>
<name>A8NZP8_COPC7</name>
<dbReference type="GO" id="GO:0000287">
    <property type="term" value="F:magnesium ion binding"/>
    <property type="evidence" value="ECO:0007669"/>
    <property type="project" value="TreeGrafter"/>
</dbReference>
<sequence length="590" mass="67514">MHSPPSSDRNGSLTSTGADRIPPPSHRHAAPSAPWPWIDIRDTVDQVQLANQESPIPEHCDHKNKDTCNGCWVHYPQSLFPNWTEYQVKRSKIYDAIHNYPQGRDCKIRYVDVNSEGLFTDAGEFTANDQNNEATWDWIVHDQASEGNRVRALFIEDMSGPVLQMLGAKYNIEPFFFSSSLNWIPSRFQEEVRPNEGDHITITMTFLRSMPANADAIRMSARSPYSAMSSNSVSHEAQLEYQEALANQMIDTQAPLELGTGGRLLVLDLLSVHLVRRKTGSVIISLHPSLNLPTTTAKYLHERIRFAGQSVYWQKIFERSDDPTFVLLTYIWHALYAWDEALENLYTHICNLETHVINTSEMNLTQELHIIRAHHLHYASLLDDFKKTVEFIRDTVNPALDDLSDEEKEAHRKIMGAETTNLLSEIERLEKGRQMQDRRLKNVMNLVFSSVNILDSKRMQKMTEAAVRDSAAMKQIAYLTMVFLPASFVATIFGMNVKEIVPETSETLPHYFETAAPLTLATVWIIVAFQSKYILGYEMPFWKRLGWPILMPLKRLGWGPYKQQELDDDVPGVGVECPDDDDRKLDMKDM</sequence>
<dbReference type="GO" id="GO:0005886">
    <property type="term" value="C:plasma membrane"/>
    <property type="evidence" value="ECO:0007669"/>
    <property type="project" value="UniProtKB-SubCell"/>
</dbReference>
<feature type="transmembrane region" description="Helical" evidence="6">
    <location>
        <begin position="476"/>
        <end position="495"/>
    </location>
</feature>
<dbReference type="InterPro" id="IPR045863">
    <property type="entry name" value="CorA_TM1_TM2"/>
</dbReference>
<protein>
    <submittedName>
        <fullName evidence="7">Uncharacterized protein</fullName>
    </submittedName>
</protein>
<dbReference type="Pfam" id="PF01544">
    <property type="entry name" value="CorA"/>
    <property type="match status" value="1"/>
</dbReference>
<dbReference type="HOGENOM" id="CLU_018401_0_0_1"/>
<accession>A8NZP8</accession>
<dbReference type="GO" id="GO:0015095">
    <property type="term" value="F:magnesium ion transmembrane transporter activity"/>
    <property type="evidence" value="ECO:0007669"/>
    <property type="project" value="TreeGrafter"/>
</dbReference>
<evidence type="ECO:0000256" key="5">
    <source>
        <dbReference type="SAM" id="MobiDB-lite"/>
    </source>
</evidence>
<dbReference type="GeneID" id="6014281"/>
<feature type="region of interest" description="Disordered" evidence="5">
    <location>
        <begin position="1"/>
        <end position="35"/>
    </location>
</feature>
<evidence type="ECO:0000256" key="2">
    <source>
        <dbReference type="ARBA" id="ARBA00022692"/>
    </source>
</evidence>
<dbReference type="OMA" id="HFLEREC"/>
<reference evidence="7 8" key="1">
    <citation type="journal article" date="2010" name="Proc. Natl. Acad. Sci. U.S.A.">
        <title>Insights into evolution of multicellular fungi from the assembled chromosomes of the mushroom Coprinopsis cinerea (Coprinus cinereus).</title>
        <authorList>
            <person name="Stajich J.E."/>
            <person name="Wilke S.K."/>
            <person name="Ahren D."/>
            <person name="Au C.H."/>
            <person name="Birren B.W."/>
            <person name="Borodovsky M."/>
            <person name="Burns C."/>
            <person name="Canback B."/>
            <person name="Casselton L.A."/>
            <person name="Cheng C.K."/>
            <person name="Deng J."/>
            <person name="Dietrich F.S."/>
            <person name="Fargo D.C."/>
            <person name="Farman M.L."/>
            <person name="Gathman A.C."/>
            <person name="Goldberg J."/>
            <person name="Guigo R."/>
            <person name="Hoegger P.J."/>
            <person name="Hooker J.B."/>
            <person name="Huggins A."/>
            <person name="James T.Y."/>
            <person name="Kamada T."/>
            <person name="Kilaru S."/>
            <person name="Kodira C."/>
            <person name="Kues U."/>
            <person name="Kupfer D."/>
            <person name="Kwan H.S."/>
            <person name="Lomsadze A."/>
            <person name="Li W."/>
            <person name="Lilly W.W."/>
            <person name="Ma L.J."/>
            <person name="Mackey A.J."/>
            <person name="Manning G."/>
            <person name="Martin F."/>
            <person name="Muraguchi H."/>
            <person name="Natvig D.O."/>
            <person name="Palmerini H."/>
            <person name="Ramesh M.A."/>
            <person name="Rehmeyer C.J."/>
            <person name="Roe B.A."/>
            <person name="Shenoy N."/>
            <person name="Stanke M."/>
            <person name="Ter-Hovhannisyan V."/>
            <person name="Tunlid A."/>
            <person name="Velagapudi R."/>
            <person name="Vision T.J."/>
            <person name="Zeng Q."/>
            <person name="Zolan M.E."/>
            <person name="Pukkila P.J."/>
        </authorList>
    </citation>
    <scope>NUCLEOTIDE SEQUENCE [LARGE SCALE GENOMIC DNA]</scope>
    <source>
        <strain evidence="8">Okayama-7 / 130 / ATCC MYA-4618 / FGSC 9003</strain>
    </source>
</reference>
<feature type="compositionally biased region" description="Basic and acidic residues" evidence="5">
    <location>
        <begin position="581"/>
        <end position="590"/>
    </location>
</feature>
<comment type="subcellular location">
    <subcellularLocation>
        <location evidence="1">Cell membrane</location>
        <topology evidence="1">Multi-pass membrane protein</topology>
    </subcellularLocation>
</comment>
<dbReference type="EMBL" id="AACS02000006">
    <property type="protein sequence ID" value="EAU84063.2"/>
    <property type="molecule type" value="Genomic_DNA"/>
</dbReference>
<dbReference type="InterPro" id="IPR002523">
    <property type="entry name" value="MgTranspt_CorA/ZnTranspt_ZntB"/>
</dbReference>
<dbReference type="STRING" id="240176.A8NZP8"/>
<evidence type="ECO:0000313" key="7">
    <source>
        <dbReference type="EMBL" id="EAU84063.2"/>
    </source>
</evidence>
<dbReference type="AlphaFoldDB" id="A8NZP8"/>
<dbReference type="RefSeq" id="XP_001837719.2">
    <property type="nucleotide sequence ID" value="XM_001837667.2"/>
</dbReference>
<dbReference type="PANTHER" id="PTHR46494:SF1">
    <property type="entry name" value="CORA FAMILY METAL ION TRANSPORTER (EUROFUNG)"/>
    <property type="match status" value="1"/>
</dbReference>